<comment type="caution">
    <text evidence="9">The sequence shown here is derived from an EMBL/GenBank/DDBJ whole genome shotgun (WGS) entry which is preliminary data.</text>
</comment>
<reference evidence="10" key="1">
    <citation type="submission" date="2017-09" db="EMBL/GenBank/DDBJ databases">
        <title>Depth-based differentiation of microbial function through sediment-hosted aquifers and enrichment of novel symbionts in the deep terrestrial subsurface.</title>
        <authorList>
            <person name="Probst A.J."/>
            <person name="Ladd B."/>
            <person name="Jarett J.K."/>
            <person name="Geller-Mcgrath D.E."/>
            <person name="Sieber C.M.K."/>
            <person name="Emerson J.B."/>
            <person name="Anantharaman K."/>
            <person name="Thomas B.C."/>
            <person name="Malmstrom R."/>
            <person name="Stieglmeier M."/>
            <person name="Klingl A."/>
            <person name="Woyke T."/>
            <person name="Ryan C.M."/>
            <person name="Banfield J.F."/>
        </authorList>
    </citation>
    <scope>NUCLEOTIDE SEQUENCE [LARGE SCALE GENOMIC DNA]</scope>
</reference>
<evidence type="ECO:0000256" key="6">
    <source>
        <dbReference type="ARBA" id="ARBA00022989"/>
    </source>
</evidence>
<sequence>MFFRRKKPESLSDLTMHQGIFRPRITLFEGIALMLSGTIGAGVLGLPYAVAKSGVLIGALYIIGIGLLMIGLNLMLGEVAVRTNGSFQLVGFAKKYLGKTGGVIMTIMMYGMLFGALVIYLIGEGVTLAALFGGSAFHWSLIFFVFAAILVVFGMRTLKTAELLLTIGILTVVLLITSFSVPHIDVVHLYTTNLAFLFLPYGVVLFSFHGTTAVPEMYSVLRHDNGTFKKAIIIGGLVVMALYLLFAFVAVGVTGADTTQIATIGLGNQLGRVMFLFGNAFAFFAMATSFLLNGVALKDSLSWDYKLPTSIAALIALGVPLTVVLLGLRQFVEAINIVGGIFGSLEMLLVLLIYWRAKKLGDLDPGKYRLHHIALIGALLLLVLTAGAIYSVFKIFV</sequence>
<organism evidence="9 10">
    <name type="scientific">Candidatus Magasanikbacteria bacterium CG10_big_fil_rev_8_21_14_0_10_42_10</name>
    <dbReference type="NCBI Taxonomy" id="1974649"/>
    <lineage>
        <taxon>Bacteria</taxon>
        <taxon>Candidatus Magasanikiibacteriota</taxon>
    </lineage>
</organism>
<comment type="subcellular location">
    <subcellularLocation>
        <location evidence="1">Cell inner membrane</location>
        <topology evidence="1">Multi-pass membrane protein</topology>
    </subcellularLocation>
</comment>
<feature type="transmembrane region" description="Helical" evidence="8">
    <location>
        <begin position="26"/>
        <end position="50"/>
    </location>
</feature>
<feature type="transmembrane region" description="Helical" evidence="8">
    <location>
        <begin position="163"/>
        <end position="181"/>
    </location>
</feature>
<accession>A0A2H0TWS9</accession>
<keyword evidence="6 8" id="KW-1133">Transmembrane helix</keyword>
<evidence type="ECO:0000256" key="8">
    <source>
        <dbReference type="SAM" id="Phobius"/>
    </source>
</evidence>
<name>A0A2H0TWS9_9BACT</name>
<evidence type="ECO:0000313" key="10">
    <source>
        <dbReference type="Proteomes" id="UP000231530"/>
    </source>
</evidence>
<keyword evidence="5 8" id="KW-0812">Transmembrane</keyword>
<protein>
    <recommendedName>
        <fullName evidence="11">Amino acid transporter transmembrane domain-containing protein</fullName>
    </recommendedName>
</protein>
<keyword evidence="3" id="KW-1003">Cell membrane</keyword>
<evidence type="ECO:0000256" key="5">
    <source>
        <dbReference type="ARBA" id="ARBA00022692"/>
    </source>
</evidence>
<dbReference type="Gene3D" id="1.20.1740.10">
    <property type="entry name" value="Amino acid/polyamine transporter I"/>
    <property type="match status" value="1"/>
</dbReference>
<dbReference type="PANTHER" id="PTHR32195">
    <property type="entry name" value="OS07G0662800 PROTEIN"/>
    <property type="match status" value="1"/>
</dbReference>
<dbReference type="PANTHER" id="PTHR32195:SF26">
    <property type="entry name" value="TRYPTOPHAN OR TYROSINE TRANSPORTER PROTEIN"/>
    <property type="match status" value="1"/>
</dbReference>
<dbReference type="AlphaFoldDB" id="A0A2H0TWS9"/>
<keyword evidence="2" id="KW-0813">Transport</keyword>
<evidence type="ECO:0008006" key="11">
    <source>
        <dbReference type="Google" id="ProtNLM"/>
    </source>
</evidence>
<keyword evidence="7 8" id="KW-0472">Membrane</keyword>
<proteinExistence type="predicted"/>
<dbReference type="PIRSF" id="PIRSF006060">
    <property type="entry name" value="AA_transporter"/>
    <property type="match status" value="1"/>
</dbReference>
<feature type="transmembrane region" description="Helical" evidence="8">
    <location>
        <begin position="56"/>
        <end position="81"/>
    </location>
</feature>
<evidence type="ECO:0000256" key="1">
    <source>
        <dbReference type="ARBA" id="ARBA00004429"/>
    </source>
</evidence>
<feature type="transmembrane region" description="Helical" evidence="8">
    <location>
        <begin position="374"/>
        <end position="393"/>
    </location>
</feature>
<dbReference type="GO" id="GO:0003333">
    <property type="term" value="P:amino acid transmembrane transport"/>
    <property type="evidence" value="ECO:0007669"/>
    <property type="project" value="InterPro"/>
</dbReference>
<feature type="transmembrane region" description="Helical" evidence="8">
    <location>
        <begin position="231"/>
        <end position="253"/>
    </location>
</feature>
<feature type="transmembrane region" description="Helical" evidence="8">
    <location>
        <begin position="128"/>
        <end position="151"/>
    </location>
</feature>
<feature type="transmembrane region" description="Helical" evidence="8">
    <location>
        <begin position="102"/>
        <end position="122"/>
    </location>
</feature>
<evidence type="ECO:0000256" key="3">
    <source>
        <dbReference type="ARBA" id="ARBA00022475"/>
    </source>
</evidence>
<feature type="transmembrane region" description="Helical" evidence="8">
    <location>
        <begin position="334"/>
        <end position="354"/>
    </location>
</feature>
<evidence type="ECO:0000256" key="7">
    <source>
        <dbReference type="ARBA" id="ARBA00023136"/>
    </source>
</evidence>
<feature type="transmembrane region" description="Helical" evidence="8">
    <location>
        <begin position="273"/>
        <end position="295"/>
    </location>
</feature>
<evidence type="ECO:0000313" key="9">
    <source>
        <dbReference type="EMBL" id="PIR76601.1"/>
    </source>
</evidence>
<feature type="transmembrane region" description="Helical" evidence="8">
    <location>
        <begin position="307"/>
        <end position="328"/>
    </location>
</feature>
<dbReference type="Proteomes" id="UP000231530">
    <property type="component" value="Unassembled WGS sequence"/>
</dbReference>
<feature type="transmembrane region" description="Helical" evidence="8">
    <location>
        <begin position="187"/>
        <end position="210"/>
    </location>
</feature>
<evidence type="ECO:0000256" key="4">
    <source>
        <dbReference type="ARBA" id="ARBA00022519"/>
    </source>
</evidence>
<dbReference type="InterPro" id="IPR018227">
    <property type="entry name" value="Amino_acid_transport_2"/>
</dbReference>
<gene>
    <name evidence="9" type="ORF">COU32_01200</name>
</gene>
<dbReference type="EMBL" id="PFBY01000016">
    <property type="protein sequence ID" value="PIR76601.1"/>
    <property type="molecule type" value="Genomic_DNA"/>
</dbReference>
<dbReference type="GO" id="GO:0005886">
    <property type="term" value="C:plasma membrane"/>
    <property type="evidence" value="ECO:0007669"/>
    <property type="project" value="UniProtKB-SubCell"/>
</dbReference>
<evidence type="ECO:0000256" key="2">
    <source>
        <dbReference type="ARBA" id="ARBA00022448"/>
    </source>
</evidence>
<keyword evidence="4" id="KW-0997">Cell inner membrane</keyword>
<dbReference type="Pfam" id="PF03222">
    <property type="entry name" value="Trp_Tyr_perm"/>
    <property type="match status" value="1"/>
</dbReference>